<dbReference type="Proteomes" id="UP001627154">
    <property type="component" value="Unassembled WGS sequence"/>
</dbReference>
<comment type="caution">
    <text evidence="1">The sequence shown here is derived from an EMBL/GenBank/DDBJ whole genome shotgun (WGS) entry which is preliminary data.</text>
</comment>
<accession>A0ABD2WN94</accession>
<dbReference type="AlphaFoldDB" id="A0ABD2WN94"/>
<reference evidence="1 2" key="1">
    <citation type="journal article" date="2024" name="bioRxiv">
        <title>A reference genome for Trichogramma kaykai: A tiny desert-dwelling parasitoid wasp with competing sex-ratio distorters.</title>
        <authorList>
            <person name="Culotta J."/>
            <person name="Lindsey A.R."/>
        </authorList>
    </citation>
    <scope>NUCLEOTIDE SEQUENCE [LARGE SCALE GENOMIC DNA]</scope>
    <source>
        <strain evidence="1 2">KSX58</strain>
    </source>
</reference>
<protein>
    <submittedName>
        <fullName evidence="1">Uncharacterized protein</fullName>
    </submittedName>
</protein>
<evidence type="ECO:0000313" key="2">
    <source>
        <dbReference type="Proteomes" id="UP001627154"/>
    </source>
</evidence>
<keyword evidence="2" id="KW-1185">Reference proteome</keyword>
<gene>
    <name evidence="1" type="ORF">TKK_011358</name>
</gene>
<evidence type="ECO:0000313" key="1">
    <source>
        <dbReference type="EMBL" id="KAL3394340.1"/>
    </source>
</evidence>
<proteinExistence type="predicted"/>
<organism evidence="1 2">
    <name type="scientific">Trichogramma kaykai</name>
    <dbReference type="NCBI Taxonomy" id="54128"/>
    <lineage>
        <taxon>Eukaryota</taxon>
        <taxon>Metazoa</taxon>
        <taxon>Ecdysozoa</taxon>
        <taxon>Arthropoda</taxon>
        <taxon>Hexapoda</taxon>
        <taxon>Insecta</taxon>
        <taxon>Pterygota</taxon>
        <taxon>Neoptera</taxon>
        <taxon>Endopterygota</taxon>
        <taxon>Hymenoptera</taxon>
        <taxon>Apocrita</taxon>
        <taxon>Proctotrupomorpha</taxon>
        <taxon>Chalcidoidea</taxon>
        <taxon>Trichogrammatidae</taxon>
        <taxon>Trichogramma</taxon>
    </lineage>
</organism>
<sequence>MSFIHTYVYTTYYIKFYTKPRTLRRRPLHDSNNRSFYGLVLTPVLKKDHHACARVCLEYILRLLQRVFESCTAPSPVHVSSFRARVTTSTNFFSLSLSFRALKVFRQNLMCAR</sequence>
<dbReference type="EMBL" id="JBJJXI010000092">
    <property type="protein sequence ID" value="KAL3394340.1"/>
    <property type="molecule type" value="Genomic_DNA"/>
</dbReference>
<name>A0ABD2WN94_9HYME</name>